<feature type="compositionally biased region" description="Basic and acidic residues" evidence="1">
    <location>
        <begin position="93"/>
        <end position="115"/>
    </location>
</feature>
<feature type="non-terminal residue" evidence="2">
    <location>
        <position position="1"/>
    </location>
</feature>
<evidence type="ECO:0000256" key="1">
    <source>
        <dbReference type="SAM" id="MobiDB-lite"/>
    </source>
</evidence>
<comment type="caution">
    <text evidence="2">The sequence shown here is derived from an EMBL/GenBank/DDBJ whole genome shotgun (WGS) entry which is preliminary data.</text>
</comment>
<feature type="compositionally biased region" description="Low complexity" evidence="1">
    <location>
        <begin position="171"/>
        <end position="182"/>
    </location>
</feature>
<gene>
    <name evidence="2" type="ORF">C5U48_15270</name>
</gene>
<dbReference type="EMBL" id="PUEV01000075">
    <property type="protein sequence ID" value="PQM51389.1"/>
    <property type="molecule type" value="Genomic_DNA"/>
</dbReference>
<name>A0A9X7ILW5_9MYCO</name>
<keyword evidence="3" id="KW-1185">Reference proteome</keyword>
<dbReference type="AlphaFoldDB" id="A0A9X7ILW5"/>
<reference evidence="2 3" key="1">
    <citation type="submission" date="2018-02" db="EMBL/GenBank/DDBJ databases">
        <title>Draft genome sequence of Mycobacterium virginiense isolated from mud of a swine farm in Japan.</title>
        <authorList>
            <person name="Ohya K."/>
        </authorList>
    </citation>
    <scope>NUCLEOTIDE SEQUENCE [LARGE SCALE GENOMIC DNA]</scope>
    <source>
        <strain evidence="2 3">GF75</strain>
    </source>
</reference>
<feature type="compositionally biased region" description="Polar residues" evidence="1">
    <location>
        <begin position="38"/>
        <end position="48"/>
    </location>
</feature>
<evidence type="ECO:0000313" key="2">
    <source>
        <dbReference type="EMBL" id="PQM51389.1"/>
    </source>
</evidence>
<accession>A0A9X7ILW5</accession>
<organism evidence="2 3">
    <name type="scientific">Mycolicibacter virginiensis</name>
    <dbReference type="NCBI Taxonomy" id="1795032"/>
    <lineage>
        <taxon>Bacteria</taxon>
        <taxon>Bacillati</taxon>
        <taxon>Actinomycetota</taxon>
        <taxon>Actinomycetes</taxon>
        <taxon>Mycobacteriales</taxon>
        <taxon>Mycobacteriaceae</taxon>
        <taxon>Mycolicibacter</taxon>
    </lineage>
</organism>
<proteinExistence type="predicted"/>
<protein>
    <submittedName>
        <fullName evidence="2">Uncharacterized protein</fullName>
    </submittedName>
</protein>
<dbReference type="Proteomes" id="UP000237911">
    <property type="component" value="Unassembled WGS sequence"/>
</dbReference>
<evidence type="ECO:0000313" key="3">
    <source>
        <dbReference type="Proteomes" id="UP000237911"/>
    </source>
</evidence>
<feature type="region of interest" description="Disordered" evidence="1">
    <location>
        <begin position="1"/>
        <end position="190"/>
    </location>
</feature>
<sequence length="190" mass="19794">AGAAAPRPTHDPTHPSPGRAAPARHPAEQLPTRPVSGHPSNARTNRINTGPAEPPTTRFSAADPATERVTSPAKESAGPGEEREIESWLGELRGGRDTSQARRGTEPEASDERTRSLPKPTGGDNTENAPTTAIPAQGPATDPENPATEKFTAVGDQPGDDAADNPQSPQRRGAAGGLSAAELLRREGRY</sequence>